<keyword evidence="1" id="KW-0812">Transmembrane</keyword>
<keyword evidence="1" id="KW-1133">Transmembrane helix</keyword>
<comment type="caution">
    <text evidence="2">The sequence shown here is derived from an EMBL/GenBank/DDBJ whole genome shotgun (WGS) entry which is preliminary data.</text>
</comment>
<keyword evidence="3" id="KW-1185">Reference proteome</keyword>
<dbReference type="AlphaFoldDB" id="A0A2S7K057"/>
<gene>
    <name evidence="2" type="ORF">CW354_20170</name>
</gene>
<organism evidence="2 3">
    <name type="scientific">Hyphococcus luteus</name>
    <dbReference type="NCBI Taxonomy" id="2058213"/>
    <lineage>
        <taxon>Bacteria</taxon>
        <taxon>Pseudomonadati</taxon>
        <taxon>Pseudomonadota</taxon>
        <taxon>Alphaproteobacteria</taxon>
        <taxon>Parvularculales</taxon>
        <taxon>Parvularculaceae</taxon>
        <taxon>Hyphococcus</taxon>
    </lineage>
</organism>
<keyword evidence="1" id="KW-0472">Membrane</keyword>
<dbReference type="EMBL" id="PJCH01000016">
    <property type="protein sequence ID" value="PQA85856.1"/>
    <property type="molecule type" value="Genomic_DNA"/>
</dbReference>
<feature type="transmembrane region" description="Helical" evidence="1">
    <location>
        <begin position="127"/>
        <end position="149"/>
    </location>
</feature>
<sequence length="224" mass="24993">MATAPTRTQTEQRGLVSFIIGSVLEIVAWLMISLVFSVILEWIGMAFWWKEEGAEHSLNLLRAEISNLAHGAKAVLTGRPPSDIAADAVDWTYERVWERTGAIEWFSRFGGVIREYAFALVNITQVFVVRLTILSLAMPVFLLAGVVGLADGLVERDIRRWGGGRESGYVFHIAARFIKPAIIWTWVLYLSSPVRINPALVILPFAVLFGLALRVSSASFKKYL</sequence>
<accession>A0A2S7K057</accession>
<evidence type="ECO:0000313" key="3">
    <source>
        <dbReference type="Proteomes" id="UP000239504"/>
    </source>
</evidence>
<feature type="transmembrane region" description="Helical" evidence="1">
    <location>
        <begin position="15"/>
        <end position="40"/>
    </location>
</feature>
<evidence type="ECO:0000256" key="1">
    <source>
        <dbReference type="SAM" id="Phobius"/>
    </source>
</evidence>
<proteinExistence type="predicted"/>
<dbReference type="RefSeq" id="WP_104831909.1">
    <property type="nucleotide sequence ID" value="NZ_PJCH01000016.1"/>
</dbReference>
<dbReference type="Pfam" id="PF14348">
    <property type="entry name" value="DtrJ-like"/>
    <property type="match status" value="1"/>
</dbReference>
<dbReference type="OrthoDB" id="8443503at2"/>
<reference evidence="2 3" key="1">
    <citation type="submission" date="2017-12" db="EMBL/GenBank/DDBJ databases">
        <authorList>
            <person name="Hurst M.R.H."/>
        </authorList>
    </citation>
    <scope>NUCLEOTIDE SEQUENCE [LARGE SCALE GENOMIC DNA]</scope>
    <source>
        <strain evidence="2 3">SY-3-19</strain>
    </source>
</reference>
<feature type="transmembrane region" description="Helical" evidence="1">
    <location>
        <begin position="196"/>
        <end position="215"/>
    </location>
</feature>
<dbReference type="Proteomes" id="UP000239504">
    <property type="component" value="Unassembled WGS sequence"/>
</dbReference>
<dbReference type="NCBIfam" id="TIGR03747">
    <property type="entry name" value="conj_TIGR03747"/>
    <property type="match status" value="1"/>
</dbReference>
<name>A0A2S7K057_9PROT</name>
<feature type="transmembrane region" description="Helical" evidence="1">
    <location>
        <begin position="169"/>
        <end position="190"/>
    </location>
</feature>
<protein>
    <submittedName>
        <fullName evidence="2">TIGR03747 family integrating conjugative element membrane protein</fullName>
    </submittedName>
</protein>
<dbReference type="InterPro" id="IPR022266">
    <property type="entry name" value="DtrJ-like"/>
</dbReference>
<evidence type="ECO:0000313" key="2">
    <source>
        <dbReference type="EMBL" id="PQA85856.1"/>
    </source>
</evidence>